<accession>A0A9P1IC18</accession>
<feature type="compositionally biased region" description="Low complexity" evidence="10">
    <location>
        <begin position="404"/>
        <end position="413"/>
    </location>
</feature>
<dbReference type="EMBL" id="CANHGI010000002">
    <property type="protein sequence ID" value="CAI5441975.1"/>
    <property type="molecule type" value="Genomic_DNA"/>
</dbReference>
<sequence length="768" mass="86821">MGGEQLEKTKTSKKISPPTIARKRSGDEKDFVDDKLSSHPLHSSLLHSSKRARRNWSLFSSRLQKVINGSSQITHCFVDLKLFTISLLSQNYISITPSSYFSNSFYFSPLIAFVPKQNVTLKKLVDGFDNTGNVRIWPASEAIAHLIITKQIDLSNCQNVLEIGAGFMGLTGFIAAKLYKNCQVSITDGNIESVQNLIKIRNLNRDLEENVKIDQLIWGTNELNTKFDVIFAADCIFFKECHENIRKCLESHLNDNGIIYISSPKRKGSLKQFEEYISDYFEIMYIEDINNELELYWNIDIDENLPELMAAVQLSVLKTSDDVCQIVGERNGQNLKFNEEVISRVSALVWDTVVDTWVDDLAAFSNHASRQQVNLDDIAMLTRRNSELFQQVREMTSLGKSNIATITNTNNPTKSRKRKSVEPKVEVIEKEKSSSPEVILAKTPTPCSFLKTPTVKRMTSTPKVGSNIARAELFVTPIRSSNEKENGEELEKEDVFQMTKIEEENEEEEDSFDKIFASHVASTSSKPNMSSLIRMAEENPLPGENTLLEIEERDRIQEPVEEKQEEYDSFDDDIIVENVKAVAKNHTTIKNGTKSPDLFADSSGSNNSTLKNKETSSTIDKSNTVFSKKLTTFNFDEDSMDAPRKTQKSPEVFDIDDEDSFDAPIPNVPIPNKSEQRNTPKFIDIDEDSFDAPVKAPKAENQSQVGQETPKNVPIPKWRVTKEKWANMKSTSSPSSSQTSQKSTTKTTPKRNNLSMNNDSFDEFDFDV</sequence>
<feature type="compositionally biased region" description="Polar residues" evidence="10">
    <location>
        <begin position="602"/>
        <end position="619"/>
    </location>
</feature>
<dbReference type="GO" id="GO:0032259">
    <property type="term" value="P:methylation"/>
    <property type="evidence" value="ECO:0007669"/>
    <property type="project" value="UniProtKB-KW"/>
</dbReference>
<protein>
    <recommendedName>
        <fullName evidence="5">Calmodulin-lysine N-methyltransferase</fullName>
        <ecNumber evidence="3">2.1.1.60</ecNumber>
    </recommendedName>
    <alternativeName>
        <fullName evidence="4">Centromere protein S</fullName>
    </alternativeName>
</protein>
<dbReference type="GO" id="GO:0071821">
    <property type="term" value="C:FANCM-MHF complex"/>
    <property type="evidence" value="ECO:0007669"/>
    <property type="project" value="InterPro"/>
</dbReference>
<evidence type="ECO:0000256" key="4">
    <source>
        <dbReference type="ARBA" id="ARBA00016400"/>
    </source>
</evidence>
<evidence type="ECO:0000313" key="11">
    <source>
        <dbReference type="EMBL" id="CAI5441975.1"/>
    </source>
</evidence>
<evidence type="ECO:0000256" key="8">
    <source>
        <dbReference type="ARBA" id="ARBA00022679"/>
    </source>
</evidence>
<dbReference type="InterPro" id="IPR025800">
    <property type="entry name" value="CaM-Lys-N-MeTrfase"/>
</dbReference>
<evidence type="ECO:0000256" key="9">
    <source>
        <dbReference type="ARBA" id="ARBA00023242"/>
    </source>
</evidence>
<proteinExistence type="predicted"/>
<keyword evidence="6" id="KW-0963">Cytoplasm</keyword>
<evidence type="ECO:0000313" key="12">
    <source>
        <dbReference type="Proteomes" id="UP001152747"/>
    </source>
</evidence>
<dbReference type="Pfam" id="PF15630">
    <property type="entry name" value="CENP-S"/>
    <property type="match status" value="1"/>
</dbReference>
<feature type="region of interest" description="Disordered" evidence="10">
    <location>
        <begin position="404"/>
        <end position="423"/>
    </location>
</feature>
<evidence type="ECO:0000256" key="1">
    <source>
        <dbReference type="ARBA" id="ARBA00004123"/>
    </source>
</evidence>
<dbReference type="SUPFAM" id="SSF53335">
    <property type="entry name" value="S-adenosyl-L-methionine-dependent methyltransferases"/>
    <property type="match status" value="1"/>
</dbReference>
<keyword evidence="8" id="KW-0808">Transferase</keyword>
<dbReference type="InterPro" id="IPR029063">
    <property type="entry name" value="SAM-dependent_MTases_sf"/>
</dbReference>
<feature type="compositionally biased region" description="Low complexity" evidence="10">
    <location>
        <begin position="729"/>
        <end position="747"/>
    </location>
</feature>
<evidence type="ECO:0000256" key="6">
    <source>
        <dbReference type="ARBA" id="ARBA00022490"/>
    </source>
</evidence>
<dbReference type="GO" id="GO:0046982">
    <property type="term" value="F:protein heterodimerization activity"/>
    <property type="evidence" value="ECO:0007669"/>
    <property type="project" value="InterPro"/>
</dbReference>
<dbReference type="CDD" id="cd22919">
    <property type="entry name" value="HFD_CENP-S"/>
    <property type="match status" value="1"/>
</dbReference>
<feature type="compositionally biased region" description="Polar residues" evidence="10">
    <location>
        <begin position="700"/>
        <end position="710"/>
    </location>
</feature>
<dbReference type="PANTHER" id="PTHR13539:SF3">
    <property type="entry name" value="CALMODULIN-LYSINE N-METHYLTRANSFERASE"/>
    <property type="match status" value="1"/>
</dbReference>
<keyword evidence="9" id="KW-0539">Nucleus</keyword>
<dbReference type="GO" id="GO:0018025">
    <property type="term" value="F:calmodulin-lysine N-methyltransferase activity"/>
    <property type="evidence" value="ECO:0007669"/>
    <property type="project" value="UniProtKB-EC"/>
</dbReference>
<feature type="region of interest" description="Disordered" evidence="10">
    <location>
        <begin position="638"/>
        <end position="768"/>
    </location>
</feature>
<dbReference type="EC" id="2.1.1.60" evidence="3"/>
<evidence type="ECO:0000256" key="10">
    <source>
        <dbReference type="SAM" id="MobiDB-lite"/>
    </source>
</evidence>
<dbReference type="InterPro" id="IPR009072">
    <property type="entry name" value="Histone-fold"/>
</dbReference>
<reference evidence="11" key="1">
    <citation type="submission" date="2022-11" db="EMBL/GenBank/DDBJ databases">
        <authorList>
            <person name="Kikuchi T."/>
        </authorList>
    </citation>
    <scope>NUCLEOTIDE SEQUENCE</scope>
    <source>
        <strain evidence="11">PS1010</strain>
    </source>
</reference>
<dbReference type="InterPro" id="IPR019410">
    <property type="entry name" value="Methyltransf_16"/>
</dbReference>
<dbReference type="Gene3D" id="1.10.20.10">
    <property type="entry name" value="Histone, subunit A"/>
    <property type="match status" value="1"/>
</dbReference>
<dbReference type="InterPro" id="IPR029003">
    <property type="entry name" value="CENP-S/Mhf1"/>
</dbReference>
<evidence type="ECO:0000256" key="2">
    <source>
        <dbReference type="ARBA" id="ARBA00004496"/>
    </source>
</evidence>
<dbReference type="PANTHER" id="PTHR13539">
    <property type="entry name" value="CALMODULIN-LYSINE N-METHYLTRANSFERASE"/>
    <property type="match status" value="1"/>
</dbReference>
<dbReference type="Pfam" id="PF10294">
    <property type="entry name" value="Methyltransf_16"/>
    <property type="match status" value="1"/>
</dbReference>
<gene>
    <name evidence="11" type="ORF">CAMP_LOCUS4612</name>
</gene>
<comment type="caution">
    <text evidence="11">The sequence shown here is derived from an EMBL/GenBank/DDBJ whole genome shotgun (WGS) entry which is preliminary data.</text>
</comment>
<name>A0A9P1IC18_9PELO</name>
<evidence type="ECO:0000256" key="7">
    <source>
        <dbReference type="ARBA" id="ARBA00022603"/>
    </source>
</evidence>
<feature type="compositionally biased region" description="Basic and acidic residues" evidence="10">
    <location>
        <begin position="24"/>
        <end position="33"/>
    </location>
</feature>
<dbReference type="Proteomes" id="UP001152747">
    <property type="component" value="Unassembled WGS sequence"/>
</dbReference>
<evidence type="ECO:0000256" key="3">
    <source>
        <dbReference type="ARBA" id="ARBA00011914"/>
    </source>
</evidence>
<keyword evidence="12" id="KW-1185">Reference proteome</keyword>
<feature type="region of interest" description="Disordered" evidence="10">
    <location>
        <begin position="589"/>
        <end position="619"/>
    </location>
</feature>
<organism evidence="11 12">
    <name type="scientific">Caenorhabditis angaria</name>
    <dbReference type="NCBI Taxonomy" id="860376"/>
    <lineage>
        <taxon>Eukaryota</taxon>
        <taxon>Metazoa</taxon>
        <taxon>Ecdysozoa</taxon>
        <taxon>Nematoda</taxon>
        <taxon>Chromadorea</taxon>
        <taxon>Rhabditida</taxon>
        <taxon>Rhabditina</taxon>
        <taxon>Rhabditomorpha</taxon>
        <taxon>Rhabditoidea</taxon>
        <taxon>Rhabditidae</taxon>
        <taxon>Peloderinae</taxon>
        <taxon>Caenorhabditis</taxon>
    </lineage>
</organism>
<dbReference type="GO" id="GO:0005737">
    <property type="term" value="C:cytoplasm"/>
    <property type="evidence" value="ECO:0007669"/>
    <property type="project" value="UniProtKB-SubCell"/>
</dbReference>
<dbReference type="OrthoDB" id="413520at2759"/>
<evidence type="ECO:0000256" key="5">
    <source>
        <dbReference type="ARBA" id="ARBA00020594"/>
    </source>
</evidence>
<feature type="compositionally biased region" description="Basic and acidic residues" evidence="10">
    <location>
        <begin position="1"/>
        <end position="10"/>
    </location>
</feature>
<dbReference type="AlphaFoldDB" id="A0A9P1IC18"/>
<dbReference type="Gene3D" id="3.40.50.150">
    <property type="entry name" value="Vaccinia Virus protein VP39"/>
    <property type="match status" value="1"/>
</dbReference>
<feature type="region of interest" description="Disordered" evidence="10">
    <location>
        <begin position="1"/>
        <end position="33"/>
    </location>
</feature>
<keyword evidence="7" id="KW-0489">Methyltransferase</keyword>
<comment type="subcellular location">
    <subcellularLocation>
        <location evidence="2">Cytoplasm</location>
    </subcellularLocation>
    <subcellularLocation>
        <location evidence="1">Nucleus</location>
    </subcellularLocation>
</comment>